<feature type="domain" description="4Fe-4S ferredoxin-type" evidence="4">
    <location>
        <begin position="128"/>
        <end position="157"/>
    </location>
</feature>
<keyword evidence="1" id="KW-0479">Metal-binding</keyword>
<protein>
    <submittedName>
        <fullName evidence="5">Ferredoxin</fullName>
    </submittedName>
</protein>
<dbReference type="SUPFAM" id="SSF54862">
    <property type="entry name" value="4Fe-4S ferredoxins"/>
    <property type="match status" value="1"/>
</dbReference>
<gene>
    <name evidence="5" type="ORF">GBZ86_08885</name>
</gene>
<dbReference type="AlphaFoldDB" id="A0A6I1MNN1"/>
<dbReference type="InterPro" id="IPR027631">
    <property type="entry name" value="Mono_FeFe_hydrog"/>
</dbReference>
<keyword evidence="2" id="KW-0408">Iron</keyword>
<evidence type="ECO:0000256" key="3">
    <source>
        <dbReference type="ARBA" id="ARBA00023014"/>
    </source>
</evidence>
<evidence type="ECO:0000256" key="1">
    <source>
        <dbReference type="ARBA" id="ARBA00022723"/>
    </source>
</evidence>
<dbReference type="Pfam" id="PF02906">
    <property type="entry name" value="Fe_hyd_lg_C"/>
    <property type="match status" value="1"/>
</dbReference>
<dbReference type="Gene3D" id="3.30.70.20">
    <property type="match status" value="2"/>
</dbReference>
<dbReference type="InterPro" id="IPR050340">
    <property type="entry name" value="Cytosolic_Fe-S_CAF"/>
</dbReference>
<keyword evidence="3" id="KW-0411">Iron-sulfur</keyword>
<dbReference type="RefSeq" id="WP_152889817.1">
    <property type="nucleotide sequence ID" value="NZ_WHJC01000118.1"/>
</dbReference>
<dbReference type="Proteomes" id="UP000430345">
    <property type="component" value="Unassembled WGS sequence"/>
</dbReference>
<dbReference type="PROSITE" id="PS00198">
    <property type="entry name" value="4FE4S_FER_1"/>
    <property type="match status" value="1"/>
</dbReference>
<dbReference type="GO" id="GO:0051536">
    <property type="term" value="F:iron-sulfur cluster binding"/>
    <property type="evidence" value="ECO:0007669"/>
    <property type="project" value="UniProtKB-KW"/>
</dbReference>
<dbReference type="InterPro" id="IPR004108">
    <property type="entry name" value="Fe_hydrogenase_lsu_C"/>
</dbReference>
<dbReference type="EMBL" id="WHJC01000118">
    <property type="protein sequence ID" value="MPQ43872.1"/>
    <property type="molecule type" value="Genomic_DNA"/>
</dbReference>
<dbReference type="Gene3D" id="3.40.50.1780">
    <property type="match status" value="1"/>
</dbReference>
<feature type="domain" description="4Fe-4S ferredoxin-type" evidence="4">
    <location>
        <begin position="175"/>
        <end position="203"/>
    </location>
</feature>
<evidence type="ECO:0000256" key="2">
    <source>
        <dbReference type="ARBA" id="ARBA00023004"/>
    </source>
</evidence>
<dbReference type="InterPro" id="IPR017896">
    <property type="entry name" value="4Fe4S_Fe-S-bd"/>
</dbReference>
<dbReference type="OrthoDB" id="9798098at2"/>
<accession>A0A6I1MNN1</accession>
<name>A0A6I1MNN1_9CLOT</name>
<dbReference type="NCBIfam" id="TIGR04105">
    <property type="entry name" value="FeFe_hydrog_B1"/>
    <property type="match status" value="1"/>
</dbReference>
<reference evidence="5 6" key="1">
    <citation type="submission" date="2019-10" db="EMBL/GenBank/DDBJ databases">
        <title>The Genome Sequence of Clostridium tarantellae Isolated from Fish Brain.</title>
        <authorList>
            <person name="Bano L."/>
            <person name="Kiel M."/>
            <person name="Sales G."/>
            <person name="Doxey A.C."/>
            <person name="Mansfield M.J."/>
            <person name="Schiavone M."/>
            <person name="Rossetto O."/>
            <person name="Pirazzini M."/>
            <person name="Dobrindt U."/>
            <person name="Montecucco C."/>
        </authorList>
    </citation>
    <scope>NUCLEOTIDE SEQUENCE [LARGE SCALE GENOMIC DNA]</scope>
    <source>
        <strain evidence="5 6">DSM 3997</strain>
    </source>
</reference>
<evidence type="ECO:0000313" key="5">
    <source>
        <dbReference type="EMBL" id="MPQ43872.1"/>
    </source>
</evidence>
<dbReference type="PANTHER" id="PTHR11615">
    <property type="entry name" value="NITRATE, FORMATE, IRON DEHYDROGENASE"/>
    <property type="match status" value="1"/>
</dbReference>
<dbReference type="GO" id="GO:0046872">
    <property type="term" value="F:metal ion binding"/>
    <property type="evidence" value="ECO:0007669"/>
    <property type="project" value="UniProtKB-KW"/>
</dbReference>
<dbReference type="SUPFAM" id="SSF53920">
    <property type="entry name" value="Fe-only hydrogenase"/>
    <property type="match status" value="1"/>
</dbReference>
<organism evidence="5 6">
    <name type="scientific">Clostridium tarantellae</name>
    <dbReference type="NCBI Taxonomy" id="39493"/>
    <lineage>
        <taxon>Bacteria</taxon>
        <taxon>Bacillati</taxon>
        <taxon>Bacillota</taxon>
        <taxon>Clostridia</taxon>
        <taxon>Eubacteriales</taxon>
        <taxon>Clostridiaceae</taxon>
        <taxon>Clostridium</taxon>
    </lineage>
</organism>
<dbReference type="Gene3D" id="3.40.950.10">
    <property type="entry name" value="Fe-only Hydrogenase (Larger Subunit), Chain L, domain 3"/>
    <property type="match status" value="1"/>
</dbReference>
<evidence type="ECO:0000313" key="6">
    <source>
        <dbReference type="Proteomes" id="UP000430345"/>
    </source>
</evidence>
<keyword evidence="6" id="KW-1185">Reference proteome</keyword>
<proteinExistence type="predicted"/>
<dbReference type="InterPro" id="IPR009016">
    <property type="entry name" value="Fe_hydrogenase"/>
</dbReference>
<sequence length="493" mass="55324">MGIKEVNRQYIKFDTWVQVLKYEVLKRVSEKTFQGTIHEEKWNVSKEIIDDLKPNIRCCIYKERAIVEERVRLALGGNKKNNNIIEVIDIACDECPVNRFVVNDACRGCLAKKCKESCNFGAIYFDNKRCHIDYSKCKECGKCKNACPYEAISEVKRPCMRVCHPKALSFNIDSKKAVINNDNCIQCGACVINCPFGAILDKSFIVDVINLLKIDREVYAVIAPAISSQFKHSSIANLISAIKKLGFKDVFEAALGADLVAEHETKEFLEKNNNKLMTSSCCPAFVSFVEKKVPELKNNISKTVSPMIAMARVIKNNNLKAKVIFIGPCIAKKMEIFRGDVVGEVEYVITFEELLAMLDSKDISIDECEEGVTDNGSFYGRLFARVGGVTESIEHLLKEKKIDIDFKAMQGDGIADCDIKLKMAKLKRLNCNFLEGMACKGGCINGPGSLNHDTKNSKAVDKYSELSKEKNILTNIKKVKINNLNLSRNIKKE</sequence>
<dbReference type="InterPro" id="IPR017900">
    <property type="entry name" value="4Fe4S_Fe_S_CS"/>
</dbReference>
<comment type="caution">
    <text evidence="5">The sequence shown here is derived from an EMBL/GenBank/DDBJ whole genome shotgun (WGS) entry which is preliminary data.</text>
</comment>
<dbReference type="Pfam" id="PF00037">
    <property type="entry name" value="Fer4"/>
    <property type="match status" value="2"/>
</dbReference>
<evidence type="ECO:0000259" key="4">
    <source>
        <dbReference type="PROSITE" id="PS51379"/>
    </source>
</evidence>
<dbReference type="PROSITE" id="PS51379">
    <property type="entry name" value="4FE4S_FER_2"/>
    <property type="match status" value="2"/>
</dbReference>